<dbReference type="Proteomes" id="UP000240883">
    <property type="component" value="Unassembled WGS sequence"/>
</dbReference>
<evidence type="ECO:0000313" key="2">
    <source>
        <dbReference type="Proteomes" id="UP000240883"/>
    </source>
</evidence>
<protein>
    <submittedName>
        <fullName evidence="1">Uncharacterized protein</fullName>
    </submittedName>
</protein>
<gene>
    <name evidence="1" type="ORF">BS50DRAFT_86085</name>
</gene>
<dbReference type="EMBL" id="KZ678139">
    <property type="protein sequence ID" value="PSN63669.1"/>
    <property type="molecule type" value="Genomic_DNA"/>
</dbReference>
<evidence type="ECO:0000313" key="1">
    <source>
        <dbReference type="EMBL" id="PSN63669.1"/>
    </source>
</evidence>
<accession>A0A2T2NE51</accession>
<proteinExistence type="predicted"/>
<reference evidence="1 2" key="1">
    <citation type="journal article" date="2018" name="Front. Microbiol.">
        <title>Genome-Wide Analysis of Corynespora cassiicola Leaf Fall Disease Putative Effectors.</title>
        <authorList>
            <person name="Lopez D."/>
            <person name="Ribeiro S."/>
            <person name="Label P."/>
            <person name="Fumanal B."/>
            <person name="Venisse J.S."/>
            <person name="Kohler A."/>
            <person name="de Oliveira R.R."/>
            <person name="Labutti K."/>
            <person name="Lipzen A."/>
            <person name="Lail K."/>
            <person name="Bauer D."/>
            <person name="Ohm R.A."/>
            <person name="Barry K.W."/>
            <person name="Spatafora J."/>
            <person name="Grigoriev I.V."/>
            <person name="Martin F.M."/>
            <person name="Pujade-Renaud V."/>
        </authorList>
    </citation>
    <scope>NUCLEOTIDE SEQUENCE [LARGE SCALE GENOMIC DNA]</scope>
    <source>
        <strain evidence="1 2">Philippines</strain>
    </source>
</reference>
<organism evidence="1 2">
    <name type="scientific">Corynespora cassiicola Philippines</name>
    <dbReference type="NCBI Taxonomy" id="1448308"/>
    <lineage>
        <taxon>Eukaryota</taxon>
        <taxon>Fungi</taxon>
        <taxon>Dikarya</taxon>
        <taxon>Ascomycota</taxon>
        <taxon>Pezizomycotina</taxon>
        <taxon>Dothideomycetes</taxon>
        <taxon>Pleosporomycetidae</taxon>
        <taxon>Pleosporales</taxon>
        <taxon>Corynesporascaceae</taxon>
        <taxon>Corynespora</taxon>
    </lineage>
</organism>
<dbReference type="AlphaFoldDB" id="A0A2T2NE51"/>
<keyword evidence="2" id="KW-1185">Reference proteome</keyword>
<sequence>MAPSSGLLQARNPPCTNTLLSEDAPCPPAEQTHGKCPSSCTIFWLDSVGVVVVKSPQKMNHPLVERLLQPCVNIFPSLLLYLILAHRPPNHNPLYELLLEKRIKRTVLLGWNGNHHTPRLLLLLLLPPPLLYNYNSRFVVFDRGHERKRKSYGMGMRNGNIKQHYIGHRTNDRIGRMN</sequence>
<name>A0A2T2NE51_CORCC</name>